<dbReference type="RefSeq" id="XP_013430512.1">
    <property type="nucleotide sequence ID" value="XM_013575058.1"/>
</dbReference>
<feature type="region of interest" description="Disordered" evidence="1">
    <location>
        <begin position="1"/>
        <end position="57"/>
    </location>
</feature>
<dbReference type="HOGENOM" id="CLU_1089823_0_0_1"/>
<gene>
    <name evidence="2" type="ORF">M436DRAFT_79435</name>
</gene>
<organism evidence="2 3">
    <name type="scientific">Aureobasidium namibiae CBS 147.97</name>
    <dbReference type="NCBI Taxonomy" id="1043004"/>
    <lineage>
        <taxon>Eukaryota</taxon>
        <taxon>Fungi</taxon>
        <taxon>Dikarya</taxon>
        <taxon>Ascomycota</taxon>
        <taxon>Pezizomycotina</taxon>
        <taxon>Dothideomycetes</taxon>
        <taxon>Dothideomycetidae</taxon>
        <taxon>Dothideales</taxon>
        <taxon>Saccotheciaceae</taxon>
        <taxon>Aureobasidium</taxon>
    </lineage>
</organism>
<dbReference type="EMBL" id="KL584704">
    <property type="protein sequence ID" value="KEQ76180.1"/>
    <property type="molecule type" value="Genomic_DNA"/>
</dbReference>
<evidence type="ECO:0000313" key="2">
    <source>
        <dbReference type="EMBL" id="KEQ76180.1"/>
    </source>
</evidence>
<reference evidence="2 3" key="1">
    <citation type="journal article" date="2014" name="BMC Genomics">
        <title>Genome sequencing of four Aureobasidium pullulans varieties: biotechnological potential, stress tolerance, and description of new species.</title>
        <authorList>
            <person name="Gostin Ar C."/>
            <person name="Ohm R.A."/>
            <person name="Kogej T."/>
            <person name="Sonjak S."/>
            <person name="Turk M."/>
            <person name="Zajc J."/>
            <person name="Zalar P."/>
            <person name="Grube M."/>
            <person name="Sun H."/>
            <person name="Han J."/>
            <person name="Sharma A."/>
            <person name="Chiniquy J."/>
            <person name="Ngan C.Y."/>
            <person name="Lipzen A."/>
            <person name="Barry K."/>
            <person name="Grigoriev I.V."/>
            <person name="Gunde-Cimerman N."/>
        </authorList>
    </citation>
    <scope>NUCLEOTIDE SEQUENCE [LARGE SCALE GENOMIC DNA]</scope>
    <source>
        <strain evidence="2 3">CBS 147.97</strain>
    </source>
</reference>
<dbReference type="AlphaFoldDB" id="A0A074WSN2"/>
<dbReference type="Proteomes" id="UP000027730">
    <property type="component" value="Unassembled WGS sequence"/>
</dbReference>
<keyword evidence="3" id="KW-1185">Reference proteome</keyword>
<evidence type="ECO:0000256" key="1">
    <source>
        <dbReference type="SAM" id="MobiDB-lite"/>
    </source>
</evidence>
<protein>
    <submittedName>
        <fullName evidence="2">Uncharacterized protein</fullName>
    </submittedName>
</protein>
<name>A0A074WSN2_9PEZI</name>
<dbReference type="GeneID" id="25416431"/>
<proteinExistence type="predicted"/>
<accession>A0A074WSN2</accession>
<sequence length="255" mass="28748">MPAAANSGPVTRRQSKRKSTAITEDSAESAESVAKRVKTEAATQDQSQIEGEPGNADEFETVVAEMIMNNINNEDGLSPSSEEEPEIPARPATVGELLNQYLLERTQTINGISQQFNQQFSDEAMSRFGWTKEGEVVEWPSDGVPALLPEWQRSYALKRDIEVFKGYSSYKAKEAKHALQAVRALEQCKRAKDRVIGDEAFIKKWQLRWQREILAQSELMFNSILKPLQSHKRTLEVTGQNLSNEITGFARRQTM</sequence>
<evidence type="ECO:0000313" key="3">
    <source>
        <dbReference type="Proteomes" id="UP000027730"/>
    </source>
</evidence>